<keyword evidence="3" id="KW-1185">Reference proteome</keyword>
<comment type="caution">
    <text evidence="2">The sequence shown here is derived from an EMBL/GenBank/DDBJ whole genome shotgun (WGS) entry which is preliminary data.</text>
</comment>
<dbReference type="RefSeq" id="WP_138321575.1">
    <property type="nucleotide sequence ID" value="NZ_VCBC01000022.1"/>
</dbReference>
<dbReference type="AlphaFoldDB" id="A0A5R9IFK4"/>
<evidence type="ECO:0000313" key="2">
    <source>
        <dbReference type="EMBL" id="TLU59958.1"/>
    </source>
</evidence>
<feature type="domain" description="PilZ" evidence="1">
    <location>
        <begin position="4"/>
        <end position="118"/>
    </location>
</feature>
<protein>
    <submittedName>
        <fullName evidence="2">PilZ domain-containing protein</fullName>
    </submittedName>
</protein>
<name>A0A5R9IFK4_9GAMM</name>
<accession>A0A5R9IFK4</accession>
<dbReference type="InterPro" id="IPR009875">
    <property type="entry name" value="PilZ_domain"/>
</dbReference>
<evidence type="ECO:0000313" key="3">
    <source>
        <dbReference type="Proteomes" id="UP000307790"/>
    </source>
</evidence>
<dbReference type="GO" id="GO:0035438">
    <property type="term" value="F:cyclic-di-GMP binding"/>
    <property type="evidence" value="ECO:0007669"/>
    <property type="project" value="InterPro"/>
</dbReference>
<dbReference type="Gene3D" id="2.40.10.220">
    <property type="entry name" value="predicted glycosyltransferase like domains"/>
    <property type="match status" value="1"/>
</dbReference>
<dbReference type="SUPFAM" id="SSF141371">
    <property type="entry name" value="PilZ domain-like"/>
    <property type="match status" value="1"/>
</dbReference>
<dbReference type="Pfam" id="PF07238">
    <property type="entry name" value="PilZ"/>
    <property type="match status" value="1"/>
</dbReference>
<organism evidence="2 3">
    <name type="scientific">Thalassotalea litorea</name>
    <dbReference type="NCBI Taxonomy" id="2020715"/>
    <lineage>
        <taxon>Bacteria</taxon>
        <taxon>Pseudomonadati</taxon>
        <taxon>Pseudomonadota</taxon>
        <taxon>Gammaproteobacteria</taxon>
        <taxon>Alteromonadales</taxon>
        <taxon>Colwelliaceae</taxon>
        <taxon>Thalassotalea</taxon>
    </lineage>
</organism>
<evidence type="ECO:0000259" key="1">
    <source>
        <dbReference type="Pfam" id="PF07238"/>
    </source>
</evidence>
<reference evidence="2 3" key="1">
    <citation type="submission" date="2019-05" db="EMBL/GenBank/DDBJ databases">
        <title>Genome sequences of Thalassotalea litorea 1K03283.</title>
        <authorList>
            <person name="Zhang D."/>
        </authorList>
    </citation>
    <scope>NUCLEOTIDE SEQUENCE [LARGE SCALE GENOMIC DNA]</scope>
    <source>
        <strain evidence="2 3">MCCC 1K03283</strain>
    </source>
</reference>
<dbReference type="EMBL" id="VCBC01000022">
    <property type="protein sequence ID" value="TLU59958.1"/>
    <property type="molecule type" value="Genomic_DNA"/>
</dbReference>
<proteinExistence type="predicted"/>
<dbReference type="Proteomes" id="UP000307790">
    <property type="component" value="Unassembled WGS sequence"/>
</dbReference>
<gene>
    <name evidence="2" type="ORF">FE810_16170</name>
</gene>
<dbReference type="OrthoDB" id="6400750at2"/>
<sequence length="120" mass="13273">MVVERRFHPRHILQLPVTLNLPGSEETYAGNSLNISESGMQLAVPPYVTEAIKRHCAIPQELSVTINATGSGNEQSTPIDIPARIIVNRRISSNEYLIGVKFRSLTPAIQDSLQKLLNRA</sequence>